<evidence type="ECO:0000313" key="6">
    <source>
        <dbReference type="Proteomes" id="UP000769528"/>
    </source>
</evidence>
<keyword evidence="6" id="KW-1185">Reference proteome</keyword>
<dbReference type="PANTHER" id="PTHR22166">
    <property type="entry name" value="ENDOPLASMIC RETICULUM JUNCTION FORMATION PROTEIN LUNAPARK"/>
    <property type="match status" value="1"/>
</dbReference>
<accession>A0A9P8THP0</accession>
<evidence type="ECO:0000256" key="1">
    <source>
        <dbReference type="RuleBase" id="RU367073"/>
    </source>
</evidence>
<dbReference type="InterPro" id="IPR019273">
    <property type="entry name" value="Lunapark_Znf"/>
</dbReference>
<comment type="similarity">
    <text evidence="1">Belongs to the lunapark family.</text>
</comment>
<feature type="transmembrane region" description="Helical" evidence="1">
    <location>
        <begin position="50"/>
        <end position="66"/>
    </location>
</feature>
<sequence>MGWLSFLNSKTKFDPSTYEKELTLLSKKISKNEKSIIKLQTYRNSIKNSLIIYGILLYLIISIYLFKSNRINNFYWKLIWSTLYPLILTTIILLTTFIYNQLIKSKSFKVELLRSQHNDKIDELKELTKFQTTQNLIQRFQNGDDILSNLSDEISIKQQKLDELNELYENKKIQSSSLDSNIKSGRWVNSIINSINDPNEFNPNNRFALICNNCQTHNGLAPPETLPQYVKYICPKCGLLNGIDKPLDSNKLEESSIEQEESFTTDNDEQDEGTEF</sequence>
<dbReference type="InterPro" id="IPR040115">
    <property type="entry name" value="Lnp"/>
</dbReference>
<organism evidence="5 6">
    <name type="scientific">Wickerhamomyces mucosus</name>
    <dbReference type="NCBI Taxonomy" id="1378264"/>
    <lineage>
        <taxon>Eukaryota</taxon>
        <taxon>Fungi</taxon>
        <taxon>Dikarya</taxon>
        <taxon>Ascomycota</taxon>
        <taxon>Saccharomycotina</taxon>
        <taxon>Saccharomycetes</taxon>
        <taxon>Phaffomycetales</taxon>
        <taxon>Wickerhamomycetaceae</taxon>
        <taxon>Wickerhamomyces</taxon>
    </lineage>
</organism>
<reference evidence="5" key="1">
    <citation type="journal article" date="2021" name="Open Biol.">
        <title>Shared evolutionary footprints suggest mitochondrial oxidative damage underlies multiple complex I losses in fungi.</title>
        <authorList>
            <person name="Schikora-Tamarit M.A."/>
            <person name="Marcet-Houben M."/>
            <person name="Nosek J."/>
            <person name="Gabaldon T."/>
        </authorList>
    </citation>
    <scope>NUCLEOTIDE SEQUENCE</scope>
    <source>
        <strain evidence="5">CBS6341</strain>
    </source>
</reference>
<reference evidence="5" key="2">
    <citation type="submission" date="2021-01" db="EMBL/GenBank/DDBJ databases">
        <authorList>
            <person name="Schikora-Tamarit M.A."/>
        </authorList>
    </citation>
    <scope>NUCLEOTIDE SEQUENCE</scope>
    <source>
        <strain evidence="5">CBS6341</strain>
    </source>
</reference>
<dbReference type="EMBL" id="JAEUBF010000390">
    <property type="protein sequence ID" value="KAH3679040.1"/>
    <property type="molecule type" value="Genomic_DNA"/>
</dbReference>
<feature type="compositionally biased region" description="Acidic residues" evidence="3">
    <location>
        <begin position="255"/>
        <end position="276"/>
    </location>
</feature>
<keyword evidence="1" id="KW-0256">Endoplasmic reticulum</keyword>
<dbReference type="PANTHER" id="PTHR22166:SF12">
    <property type="entry name" value="ENDOPLASMIC RETICULUM JUNCTION FORMATION PROTEIN LUNAPARK"/>
    <property type="match status" value="1"/>
</dbReference>
<dbReference type="GO" id="GO:0008270">
    <property type="term" value="F:zinc ion binding"/>
    <property type="evidence" value="ECO:0007669"/>
    <property type="project" value="UniProtKB-KW"/>
</dbReference>
<keyword evidence="1" id="KW-0812">Transmembrane</keyword>
<dbReference type="Pfam" id="PF10058">
    <property type="entry name" value="Zn_ribbon_10"/>
    <property type="match status" value="1"/>
</dbReference>
<evidence type="ECO:0000256" key="3">
    <source>
        <dbReference type="SAM" id="MobiDB-lite"/>
    </source>
</evidence>
<feature type="transmembrane region" description="Helical" evidence="1">
    <location>
        <begin position="78"/>
        <end position="99"/>
    </location>
</feature>
<comment type="caution">
    <text evidence="5">The sequence shown here is derived from an EMBL/GenBank/DDBJ whole genome shotgun (WGS) entry which is preliminary data.</text>
</comment>
<dbReference type="GO" id="GO:0098826">
    <property type="term" value="C:endoplasmic reticulum tubular network membrane"/>
    <property type="evidence" value="ECO:0007669"/>
    <property type="project" value="UniProtKB-UniRule"/>
</dbReference>
<dbReference type="GO" id="GO:0071788">
    <property type="term" value="P:endoplasmic reticulum tubular network maintenance"/>
    <property type="evidence" value="ECO:0007669"/>
    <property type="project" value="UniProtKB-UniRule"/>
</dbReference>
<keyword evidence="1" id="KW-0862">Zinc</keyword>
<keyword evidence="2" id="KW-0175">Coiled coil</keyword>
<feature type="domain" description="Lunapark zinc ribbon" evidence="4">
    <location>
        <begin position="202"/>
        <end position="241"/>
    </location>
</feature>
<keyword evidence="1" id="KW-0479">Metal-binding</keyword>
<comment type="subcellular location">
    <subcellularLocation>
        <location evidence="1">Endoplasmic reticulum membrane</location>
        <topology evidence="1">Multi-pass membrane protein</topology>
    </subcellularLocation>
</comment>
<keyword evidence="1" id="KW-0863">Zinc-finger</keyword>
<comment type="function">
    <text evidence="1">Plays a role in determining ER morphology.</text>
</comment>
<keyword evidence="1" id="KW-0472">Membrane</keyword>
<proteinExistence type="inferred from homology"/>
<evidence type="ECO:0000256" key="2">
    <source>
        <dbReference type="SAM" id="Coils"/>
    </source>
</evidence>
<protein>
    <recommendedName>
        <fullName evidence="1">Endoplasmic reticulum junction formation protein lunapark</fullName>
    </recommendedName>
</protein>
<evidence type="ECO:0000313" key="5">
    <source>
        <dbReference type="EMBL" id="KAH3679040.1"/>
    </source>
</evidence>
<comment type="domain">
    <text evidence="1">The C4-type zinc finger motif is necessary both for its ER three-way tubular junction localization and formation.</text>
</comment>
<name>A0A9P8THP0_9ASCO</name>
<feature type="region of interest" description="Disordered" evidence="3">
    <location>
        <begin position="247"/>
        <end position="276"/>
    </location>
</feature>
<dbReference type="OrthoDB" id="1725934at2759"/>
<dbReference type="AlphaFoldDB" id="A0A9P8THP0"/>
<dbReference type="GO" id="GO:1903373">
    <property type="term" value="P:positive regulation of endoplasmic reticulum tubular network organization"/>
    <property type="evidence" value="ECO:0007669"/>
    <property type="project" value="UniProtKB-UniRule"/>
</dbReference>
<dbReference type="Proteomes" id="UP000769528">
    <property type="component" value="Unassembled WGS sequence"/>
</dbReference>
<evidence type="ECO:0000259" key="4">
    <source>
        <dbReference type="Pfam" id="PF10058"/>
    </source>
</evidence>
<keyword evidence="1" id="KW-1133">Transmembrane helix</keyword>
<feature type="coiled-coil region" evidence="2">
    <location>
        <begin position="147"/>
        <end position="174"/>
    </location>
</feature>
<gene>
    <name evidence="5" type="ORF">WICMUC_001235</name>
</gene>